<name>A0A3B0UE62_9ZZZZ</name>
<comment type="similarity">
    <text evidence="1">Belongs to the Gfa family.</text>
</comment>
<dbReference type="GO" id="GO:0046872">
    <property type="term" value="F:metal ion binding"/>
    <property type="evidence" value="ECO:0007669"/>
    <property type="project" value="UniProtKB-KW"/>
</dbReference>
<sequence>MTESKTLSGGCLCGSVRFTAAPREHEYGACHCDSCRRWAGGPFMAIPCGRTLKIEGDAHLGTYRSSEWAERCFCNKCGTSLFFKLVGNGQYNVSTEAFDDNSDFEMVIQYFIDEKPSHYAFANDTKKMTGAELYALFAGPDATRGS</sequence>
<evidence type="ECO:0000256" key="1">
    <source>
        <dbReference type="ARBA" id="ARBA00005495"/>
    </source>
</evidence>
<evidence type="ECO:0000256" key="2">
    <source>
        <dbReference type="ARBA" id="ARBA00022723"/>
    </source>
</evidence>
<dbReference type="PANTHER" id="PTHR33337">
    <property type="entry name" value="GFA DOMAIN-CONTAINING PROTEIN"/>
    <property type="match status" value="1"/>
</dbReference>
<reference evidence="6" key="1">
    <citation type="submission" date="2018-06" db="EMBL/GenBank/DDBJ databases">
        <authorList>
            <person name="Zhirakovskaya E."/>
        </authorList>
    </citation>
    <scope>NUCLEOTIDE SEQUENCE</scope>
</reference>
<dbReference type="EMBL" id="UOEM01000109">
    <property type="protein sequence ID" value="VAW17866.1"/>
    <property type="molecule type" value="Genomic_DNA"/>
</dbReference>
<dbReference type="InterPro" id="IPR006913">
    <property type="entry name" value="CENP-V/GFA"/>
</dbReference>
<dbReference type="Gene3D" id="3.90.1590.10">
    <property type="entry name" value="glutathione-dependent formaldehyde- activating enzyme (gfa)"/>
    <property type="match status" value="1"/>
</dbReference>
<organism evidence="6">
    <name type="scientific">hydrothermal vent metagenome</name>
    <dbReference type="NCBI Taxonomy" id="652676"/>
    <lineage>
        <taxon>unclassified sequences</taxon>
        <taxon>metagenomes</taxon>
        <taxon>ecological metagenomes</taxon>
    </lineage>
</organism>
<dbReference type="PANTHER" id="PTHR33337:SF40">
    <property type="entry name" value="CENP-V_GFA DOMAIN-CONTAINING PROTEIN-RELATED"/>
    <property type="match status" value="1"/>
</dbReference>
<accession>A0A3B0UE62</accession>
<dbReference type="PROSITE" id="PS51891">
    <property type="entry name" value="CENP_V_GFA"/>
    <property type="match status" value="1"/>
</dbReference>
<evidence type="ECO:0000256" key="4">
    <source>
        <dbReference type="ARBA" id="ARBA00023239"/>
    </source>
</evidence>
<evidence type="ECO:0000256" key="3">
    <source>
        <dbReference type="ARBA" id="ARBA00022833"/>
    </source>
</evidence>
<protein>
    <recommendedName>
        <fullName evidence="5">CENP-V/GFA domain-containing protein</fullName>
    </recommendedName>
</protein>
<proteinExistence type="inferred from homology"/>
<dbReference type="Pfam" id="PF04828">
    <property type="entry name" value="GFA"/>
    <property type="match status" value="1"/>
</dbReference>
<keyword evidence="2" id="KW-0479">Metal-binding</keyword>
<keyword evidence="4" id="KW-0456">Lyase</keyword>
<dbReference type="InterPro" id="IPR011057">
    <property type="entry name" value="Mss4-like_sf"/>
</dbReference>
<evidence type="ECO:0000313" key="6">
    <source>
        <dbReference type="EMBL" id="VAW17866.1"/>
    </source>
</evidence>
<dbReference type="GO" id="GO:0016846">
    <property type="term" value="F:carbon-sulfur lyase activity"/>
    <property type="evidence" value="ECO:0007669"/>
    <property type="project" value="InterPro"/>
</dbReference>
<evidence type="ECO:0000259" key="5">
    <source>
        <dbReference type="PROSITE" id="PS51891"/>
    </source>
</evidence>
<feature type="domain" description="CENP-V/GFA" evidence="5">
    <location>
        <begin position="7"/>
        <end position="105"/>
    </location>
</feature>
<dbReference type="SUPFAM" id="SSF51316">
    <property type="entry name" value="Mss4-like"/>
    <property type="match status" value="1"/>
</dbReference>
<keyword evidence="3" id="KW-0862">Zinc</keyword>
<gene>
    <name evidence="6" type="ORF">MNBD_ALPHA09-385</name>
</gene>
<dbReference type="AlphaFoldDB" id="A0A3B0UE62"/>